<keyword evidence="3" id="KW-1185">Reference proteome</keyword>
<dbReference type="AlphaFoldDB" id="A0A4P9WDY4"/>
<reference evidence="3" key="1">
    <citation type="journal article" date="2018" name="Nat. Microbiol.">
        <title>Leveraging single-cell genomics to expand the fungal tree of life.</title>
        <authorList>
            <person name="Ahrendt S.R."/>
            <person name="Quandt C.A."/>
            <person name="Ciobanu D."/>
            <person name="Clum A."/>
            <person name="Salamov A."/>
            <person name="Andreopoulos B."/>
            <person name="Cheng J.F."/>
            <person name="Woyke T."/>
            <person name="Pelin A."/>
            <person name="Henrissat B."/>
            <person name="Reynolds N.K."/>
            <person name="Benny G.L."/>
            <person name="Smith M.E."/>
            <person name="James T.Y."/>
            <person name="Grigoriev I.V."/>
        </authorList>
    </citation>
    <scope>NUCLEOTIDE SEQUENCE [LARGE SCALE GENOMIC DNA]</scope>
</reference>
<dbReference type="SUPFAM" id="SSF52540">
    <property type="entry name" value="P-loop containing nucleoside triphosphate hydrolases"/>
    <property type="match status" value="1"/>
</dbReference>
<dbReference type="InterPro" id="IPR027417">
    <property type="entry name" value="P-loop_NTPase"/>
</dbReference>
<name>A0A4P9WDY4_9FUNG</name>
<proteinExistence type="predicted"/>
<sequence length="575" mass="67426">MFLDHVRDQYERDEKACNLYEIIFKDQKSCFYLDIDVKDLDLKDDHRELSSELLIPNMKQKLYVFFDYLHLDVMNENVLVLESSNEVKTSFPVVIRGAWIKENAAVRYQLNCLFIKWLSVHKKEDKIDVVSYLDASVYSSLQNFRTIYSTKWKRGDDQRYLMPYLCYAPDIFYFVTFIDEQEGINNRIIGMEDLPELKNANLKKTVKLAKQKQKLDKVLKNTSAIDRQLIVEGMKNFYQHEIVAQTHDESIKFYVKCIPNGNKHADFIMKDVCSDDDGQLQVGQPWFVWWGIGAAIHRVIRKSQSTEHSEGNNDLNRIGFNIFAEWSSNSPKSKEWMVTKTWEDYGKCYREVGFDLSTLKRLTKLSNPGLFDFNYDVVESFEPYESFIDKYVGTPWVKPYSPHNQLFEKSPMGTGKSFAVAQRIISSKPSRVICLSPRQSFAANFVGNLNANLEGHLNESGIPIHFQNYSELLKKDDFTNWWRHNYLVIQMESLWKIDNDHFRPYDLLVCDEIESNLKTFASSTMLTPIRKYWAKSRLDENLKTFEKLLKTSKQCIYMDAFLSRRTLDVINSITN</sequence>
<dbReference type="EMBL" id="KZ995795">
    <property type="protein sequence ID" value="RKO89965.1"/>
    <property type="molecule type" value="Genomic_DNA"/>
</dbReference>
<feature type="domain" description="Replication origin-binding protein" evidence="1">
    <location>
        <begin position="409"/>
        <end position="571"/>
    </location>
</feature>
<evidence type="ECO:0000313" key="3">
    <source>
        <dbReference type="Proteomes" id="UP000269721"/>
    </source>
</evidence>
<dbReference type="InterPro" id="IPR003450">
    <property type="entry name" value="Replication_origin-bd"/>
</dbReference>
<dbReference type="Pfam" id="PF02399">
    <property type="entry name" value="Herpes_ori_bp"/>
    <property type="match status" value="1"/>
</dbReference>
<dbReference type="Proteomes" id="UP000269721">
    <property type="component" value="Unassembled WGS sequence"/>
</dbReference>
<dbReference type="OrthoDB" id="2120701at2759"/>
<accession>A0A4P9WDY4</accession>
<organism evidence="2 3">
    <name type="scientific">Blyttiomyces helicus</name>
    <dbReference type="NCBI Taxonomy" id="388810"/>
    <lineage>
        <taxon>Eukaryota</taxon>
        <taxon>Fungi</taxon>
        <taxon>Fungi incertae sedis</taxon>
        <taxon>Chytridiomycota</taxon>
        <taxon>Chytridiomycota incertae sedis</taxon>
        <taxon>Chytridiomycetes</taxon>
        <taxon>Chytridiomycetes incertae sedis</taxon>
        <taxon>Blyttiomyces</taxon>
    </lineage>
</organism>
<evidence type="ECO:0000259" key="1">
    <source>
        <dbReference type="Pfam" id="PF02399"/>
    </source>
</evidence>
<dbReference type="GO" id="GO:0005524">
    <property type="term" value="F:ATP binding"/>
    <property type="evidence" value="ECO:0007669"/>
    <property type="project" value="InterPro"/>
</dbReference>
<protein>
    <submittedName>
        <fullName evidence="2">Origin of replication binding protein-domain-containing protein</fullName>
    </submittedName>
</protein>
<evidence type="ECO:0000313" key="2">
    <source>
        <dbReference type="EMBL" id="RKO89965.1"/>
    </source>
</evidence>
<dbReference type="Gene3D" id="3.40.50.300">
    <property type="entry name" value="P-loop containing nucleotide triphosphate hydrolases"/>
    <property type="match status" value="1"/>
</dbReference>
<dbReference type="GO" id="GO:0003688">
    <property type="term" value="F:DNA replication origin binding"/>
    <property type="evidence" value="ECO:0007669"/>
    <property type="project" value="InterPro"/>
</dbReference>
<dbReference type="GO" id="GO:0006260">
    <property type="term" value="P:DNA replication"/>
    <property type="evidence" value="ECO:0007669"/>
    <property type="project" value="InterPro"/>
</dbReference>
<gene>
    <name evidence="2" type="ORF">BDK51DRAFT_37995</name>
</gene>